<dbReference type="Proteomes" id="UP000260983">
    <property type="component" value="Unassembled WGS sequence"/>
</dbReference>
<evidence type="ECO:0000259" key="1">
    <source>
        <dbReference type="Pfam" id="PF03572"/>
    </source>
</evidence>
<feature type="domain" description="Tail specific protease" evidence="1">
    <location>
        <begin position="168"/>
        <end position="371"/>
    </location>
</feature>
<comment type="caution">
    <text evidence="2">The sequence shown here is derived from an EMBL/GenBank/DDBJ whole genome shotgun (WGS) entry which is preliminary data.</text>
</comment>
<protein>
    <recommendedName>
        <fullName evidence="1">Tail specific protease domain-containing protein</fullName>
    </recommendedName>
</protein>
<dbReference type="Gene3D" id="3.90.226.10">
    <property type="entry name" value="2-enoyl-CoA Hydratase, Chain A, domain 1"/>
    <property type="match status" value="1"/>
</dbReference>
<dbReference type="GO" id="GO:0006508">
    <property type="term" value="P:proteolysis"/>
    <property type="evidence" value="ECO:0007669"/>
    <property type="project" value="InterPro"/>
</dbReference>
<dbReference type="EMBL" id="QSUL01000003">
    <property type="protein sequence ID" value="RGN38079.1"/>
    <property type="molecule type" value="Genomic_DNA"/>
</dbReference>
<proteinExistence type="predicted"/>
<dbReference type="InterPro" id="IPR005151">
    <property type="entry name" value="Tail-specific_protease"/>
</dbReference>
<sequence>MMAMMKYILFSFFLVIQPVASQNIRELTAEEKVSDFTFLIETSRYNYPYFDVYECKYGESWLSKSEFFLDRVLASRNNKEYFVLIDSIVESLHHKHVDLAPTYHWELFRARYGEACLMNPRYMAWVNTLDQSQNEISYWNNLVAKGERSTFETKKEATYKDSLMPELKTAILRISSFDMDNLREDSRKIDEFLHLASSYNYIIIDIQGNKGGSSHYWIEGIVNRLIYRPLYFKRSFVFKNGKQNNFFFSHEETMNGNPALLPSLPMSFQTDTFKVIEETTTFYPSLPIPFKGEILILADSKVFSAADEFTFFAQSTSWPTIVGEATGGGGIGTDPVLIRLPFSGIIIRYPALAGLNSHGSLHSETIPDIEIKGNAPNERLCKLIDMIRLKFLRTPESLITIN</sequence>
<dbReference type="Pfam" id="PF03572">
    <property type="entry name" value="Peptidase_S41"/>
    <property type="match status" value="1"/>
</dbReference>
<name>A0A3E5BKY4_9BACE</name>
<gene>
    <name evidence="2" type="ORF">DXB65_04275</name>
</gene>
<dbReference type="InterPro" id="IPR029045">
    <property type="entry name" value="ClpP/crotonase-like_dom_sf"/>
</dbReference>
<dbReference type="Gene3D" id="3.30.750.44">
    <property type="match status" value="1"/>
</dbReference>
<dbReference type="SUPFAM" id="SSF52096">
    <property type="entry name" value="ClpP/crotonase"/>
    <property type="match status" value="1"/>
</dbReference>
<organism evidence="2 3">
    <name type="scientific">Bacteroides oleiciplenus</name>
    <dbReference type="NCBI Taxonomy" id="626931"/>
    <lineage>
        <taxon>Bacteria</taxon>
        <taxon>Pseudomonadati</taxon>
        <taxon>Bacteroidota</taxon>
        <taxon>Bacteroidia</taxon>
        <taxon>Bacteroidales</taxon>
        <taxon>Bacteroidaceae</taxon>
        <taxon>Bacteroides</taxon>
    </lineage>
</organism>
<dbReference type="AlphaFoldDB" id="A0A3E5BKY4"/>
<dbReference type="GO" id="GO:0008236">
    <property type="term" value="F:serine-type peptidase activity"/>
    <property type="evidence" value="ECO:0007669"/>
    <property type="project" value="InterPro"/>
</dbReference>
<accession>A0A3E5BKY4</accession>
<evidence type="ECO:0000313" key="3">
    <source>
        <dbReference type="Proteomes" id="UP000260983"/>
    </source>
</evidence>
<evidence type="ECO:0000313" key="2">
    <source>
        <dbReference type="EMBL" id="RGN38079.1"/>
    </source>
</evidence>
<reference evidence="2 3" key="1">
    <citation type="submission" date="2018-08" db="EMBL/GenBank/DDBJ databases">
        <title>A genome reference for cultivated species of the human gut microbiota.</title>
        <authorList>
            <person name="Zou Y."/>
            <person name="Xue W."/>
            <person name="Luo G."/>
        </authorList>
    </citation>
    <scope>NUCLEOTIDE SEQUENCE [LARGE SCALE GENOMIC DNA]</scope>
    <source>
        <strain evidence="2 3">OM05-15BH</strain>
    </source>
</reference>